<evidence type="ECO:0000313" key="1">
    <source>
        <dbReference type="EMBL" id="NEA86679.1"/>
    </source>
</evidence>
<proteinExistence type="predicted"/>
<accession>A0A6G3QT58</accession>
<dbReference type="EMBL" id="JAAGMD010000322">
    <property type="protein sequence ID" value="NEA86679.1"/>
    <property type="molecule type" value="Genomic_DNA"/>
</dbReference>
<gene>
    <name evidence="1" type="ORF">G3I53_11670</name>
</gene>
<sequence>MAQPDQQSWADAISMYERRYTIAKVTRRLHQNWALDVHTLMHEATEDHRGWRVNDPLVGEFERREDPFYPFADLPDGPEKAEAWLSHVTEIPRSSAKRFLVALSTPWLNVERTPHFEQHRADLERKADVILSRFPEGSRFYANTGRDSAKLDYYRHIPGCDTVSVHTWDLGLVLVSDTEVGMVWSFDSK</sequence>
<dbReference type="AlphaFoldDB" id="A0A6G3QT58"/>
<reference evidence="1" key="1">
    <citation type="submission" date="2020-01" db="EMBL/GenBank/DDBJ databases">
        <title>Insect and environment-associated Actinomycetes.</title>
        <authorList>
            <person name="Currrie C."/>
            <person name="Chevrette M."/>
            <person name="Carlson C."/>
            <person name="Stubbendieck R."/>
            <person name="Wendt-Pienkowski E."/>
        </authorList>
    </citation>
    <scope>NUCLEOTIDE SEQUENCE</scope>
    <source>
        <strain evidence="1">SID14436</strain>
    </source>
</reference>
<protein>
    <submittedName>
        <fullName evidence="1">Uncharacterized protein</fullName>
    </submittedName>
</protein>
<comment type="caution">
    <text evidence="1">The sequence shown here is derived from an EMBL/GenBank/DDBJ whole genome shotgun (WGS) entry which is preliminary data.</text>
</comment>
<organism evidence="1">
    <name type="scientific">Streptomyces sp. SID14436</name>
    <dbReference type="NCBI Taxonomy" id="2706070"/>
    <lineage>
        <taxon>Bacteria</taxon>
        <taxon>Bacillati</taxon>
        <taxon>Actinomycetota</taxon>
        <taxon>Actinomycetes</taxon>
        <taxon>Kitasatosporales</taxon>
        <taxon>Streptomycetaceae</taxon>
        <taxon>Streptomyces</taxon>
    </lineage>
</organism>
<name>A0A6G3QT58_9ACTN</name>
<dbReference type="RefSeq" id="WP_164332406.1">
    <property type="nucleotide sequence ID" value="NZ_JAAGMD010000322.1"/>
</dbReference>